<keyword evidence="1" id="KW-0472">Membrane</keyword>
<feature type="transmembrane region" description="Helical" evidence="1">
    <location>
        <begin position="107"/>
        <end position="132"/>
    </location>
</feature>
<feature type="transmembrane region" description="Helical" evidence="1">
    <location>
        <begin position="12"/>
        <end position="34"/>
    </location>
</feature>
<name>A0ABQ3VD27_9CHLR</name>
<dbReference type="Proteomes" id="UP000635565">
    <property type="component" value="Unassembled WGS sequence"/>
</dbReference>
<reference evidence="2 3" key="1">
    <citation type="journal article" date="2021" name="Int. J. Syst. Evol. Microbiol.">
        <title>Reticulibacter mediterranei gen. nov., sp. nov., within the new family Reticulibacteraceae fam. nov., and Ktedonospora formicarum gen. nov., sp. nov., Ktedonobacter robiniae sp. nov., Dictyobacter formicarum sp. nov. and Dictyobacter arantiisoli sp. nov., belonging to the class Ktedonobacteria.</title>
        <authorList>
            <person name="Yabe S."/>
            <person name="Zheng Y."/>
            <person name="Wang C.M."/>
            <person name="Sakai Y."/>
            <person name="Abe K."/>
            <person name="Yokota A."/>
            <person name="Donadio S."/>
            <person name="Cavaletti L."/>
            <person name="Monciardini P."/>
        </authorList>
    </citation>
    <scope>NUCLEOTIDE SEQUENCE [LARGE SCALE GENOMIC DNA]</scope>
    <source>
        <strain evidence="2 3">SOSP1-9</strain>
    </source>
</reference>
<evidence type="ECO:0000256" key="1">
    <source>
        <dbReference type="SAM" id="Phobius"/>
    </source>
</evidence>
<evidence type="ECO:0008006" key="4">
    <source>
        <dbReference type="Google" id="ProtNLM"/>
    </source>
</evidence>
<keyword evidence="1" id="KW-0812">Transmembrane</keyword>
<keyword evidence="1" id="KW-1133">Transmembrane helix</keyword>
<feature type="transmembrane region" description="Helical" evidence="1">
    <location>
        <begin position="46"/>
        <end position="68"/>
    </location>
</feature>
<proteinExistence type="predicted"/>
<protein>
    <recommendedName>
        <fullName evidence="4">DUF3021 domain-containing protein</fullName>
    </recommendedName>
</protein>
<gene>
    <name evidence="2" type="ORF">KSZ_17060</name>
</gene>
<accession>A0ABQ3VD27</accession>
<feature type="transmembrane region" description="Helical" evidence="1">
    <location>
        <begin position="80"/>
        <end position="101"/>
    </location>
</feature>
<evidence type="ECO:0000313" key="2">
    <source>
        <dbReference type="EMBL" id="GHO83700.1"/>
    </source>
</evidence>
<organism evidence="2 3">
    <name type="scientific">Dictyobacter formicarum</name>
    <dbReference type="NCBI Taxonomy" id="2778368"/>
    <lineage>
        <taxon>Bacteria</taxon>
        <taxon>Bacillati</taxon>
        <taxon>Chloroflexota</taxon>
        <taxon>Ktedonobacteria</taxon>
        <taxon>Ktedonobacterales</taxon>
        <taxon>Dictyobacteraceae</taxon>
        <taxon>Dictyobacter</taxon>
    </lineage>
</organism>
<keyword evidence="3" id="KW-1185">Reference proteome</keyword>
<dbReference type="EMBL" id="BNJJ01000004">
    <property type="protein sequence ID" value="GHO83700.1"/>
    <property type="molecule type" value="Genomic_DNA"/>
</dbReference>
<comment type="caution">
    <text evidence="2">The sequence shown here is derived from an EMBL/GenBank/DDBJ whole genome shotgun (WGS) entry which is preliminary data.</text>
</comment>
<sequence>MQMSTKVRANLSGALYSLTLVILAIVTTVIALYVSNRNFNNVLINISAFAGAIIATMIHTFLWLFAILSPRKPTRPRGILIGLGTGLLIYPIITSTLALIFSHQGNLATWAWVALIMMLSSGWLIAVIYAVVDYIMVSRLQKMMEDAQISATAPNDAEEHETSIN</sequence>
<evidence type="ECO:0000313" key="3">
    <source>
        <dbReference type="Proteomes" id="UP000635565"/>
    </source>
</evidence>